<evidence type="ECO:0000259" key="2">
    <source>
        <dbReference type="Pfam" id="PF01433"/>
    </source>
</evidence>
<feature type="transmembrane region" description="Helical" evidence="1">
    <location>
        <begin position="312"/>
        <end position="334"/>
    </location>
</feature>
<keyword evidence="4" id="KW-1185">Reference proteome</keyword>
<evidence type="ECO:0000313" key="4">
    <source>
        <dbReference type="Proteomes" id="UP000253083"/>
    </source>
</evidence>
<feature type="transmembrane region" description="Helical" evidence="1">
    <location>
        <begin position="106"/>
        <end position="129"/>
    </location>
</feature>
<feature type="transmembrane region" description="Helical" evidence="1">
    <location>
        <begin position="467"/>
        <end position="487"/>
    </location>
</feature>
<proteinExistence type="predicted"/>
<feature type="domain" description="Peptidase M1 membrane alanine aminopeptidase" evidence="2">
    <location>
        <begin position="862"/>
        <end position="1063"/>
    </location>
</feature>
<dbReference type="InterPro" id="IPR014782">
    <property type="entry name" value="Peptidase_M1_dom"/>
</dbReference>
<feature type="transmembrane region" description="Helical" evidence="1">
    <location>
        <begin position="53"/>
        <end position="75"/>
    </location>
</feature>
<feature type="transmembrane region" description="Helical" evidence="1">
    <location>
        <begin position="519"/>
        <end position="538"/>
    </location>
</feature>
<dbReference type="AlphaFoldDB" id="A0A395JI03"/>
<keyword evidence="1" id="KW-0472">Membrane</keyword>
<reference evidence="3 4" key="1">
    <citation type="submission" date="2018-06" db="EMBL/GenBank/DDBJ databases">
        <title>Genomic Encyclopedia of Type Strains, Phase IV (KMG-IV): sequencing the most valuable type-strain genomes for metagenomic binning, comparative biology and taxonomic classification.</title>
        <authorList>
            <person name="Goeker M."/>
        </authorList>
    </citation>
    <scope>NUCLEOTIDE SEQUENCE [LARGE SCALE GENOMIC DNA]</scope>
    <source>
        <strain evidence="3 4">DSM 24032</strain>
    </source>
</reference>
<dbReference type="OrthoDB" id="100605at2"/>
<feature type="transmembrane region" description="Helical" evidence="1">
    <location>
        <begin position="559"/>
        <end position="581"/>
    </location>
</feature>
<evidence type="ECO:0000256" key="1">
    <source>
        <dbReference type="SAM" id="Phobius"/>
    </source>
</evidence>
<feature type="transmembrane region" description="Helical" evidence="1">
    <location>
        <begin position="354"/>
        <end position="376"/>
    </location>
</feature>
<dbReference type="GO" id="GO:0008237">
    <property type="term" value="F:metallopeptidase activity"/>
    <property type="evidence" value="ECO:0007669"/>
    <property type="project" value="InterPro"/>
</dbReference>
<name>A0A395JI03_9GAMM</name>
<keyword evidence="1" id="KW-0812">Transmembrane</keyword>
<dbReference type="GO" id="GO:0008270">
    <property type="term" value="F:zinc ion binding"/>
    <property type="evidence" value="ECO:0007669"/>
    <property type="project" value="InterPro"/>
</dbReference>
<feature type="transmembrane region" description="Helical" evidence="1">
    <location>
        <begin position="175"/>
        <end position="195"/>
    </location>
</feature>
<sequence>MFIKMLAFEWRYFTRQPSFIVTCMVFFLLPFLAMVVPQVQIGAGGNVLFNSPYAIAQVLLILSIFSMFMVVNFVGNTAIRNDESKMAEIIYTKPISPLGYNLGRFFGAYLICVTVFAMVPLGTFFGTLMPSVDAERLGSNSLMFYLQPFLLFSLTTLFILAAIFYAVVQRFQSLMLAYVFALGLFILYSLAGQIFDEPHQRFMRAITDPFGLNAFRDLSRYWTPFERNTQLVGLTGVVLQNRLLWLAVGLLALLFGGRFFKPLGLTSNNKSSKLVAVKVDEAPVGASFAYRANQGSHFARFQSLTRFEMRQIFLSPAFILLAVFSSLQLIAGMVMASGPFGTDNWPLTKNLSEMIVGGFSLLTIIVVAYYTAEVVWRERSVGMGDIIDSTSAHNLVFWLSKFVAVCAVLIALHVFAIGIAVVFQLVAGYPHIDFAQYFITVFYFYLLPIFLLVVLAFFIQSLSPGKYIGILIFFAYAMTELVLPQLGVEHNMANFGSGPELIYSDLNGFGPFLQAHSWYMLYWSALAVVLAVVSYGLWRRGPVAPLKQRLGLLRYQIGNKGLSVIAIALLVFIGAGANIYYNTRVLNNFIGAEAFKDLQAEYERQFSPVRDDAVPMIQSVDADIAIYPSDRRIVARADIEVLNKSKSPITKFLVNLPRHSKTASVQIHGGEMLDVDSNFKTAWFEFSQPLQPGERRAGVLTSEIDHQGFKDRGEDFTVVENGTFINNGELFPMLGYQARSQLLDQHDRRKRGLDPVERAYKLEDSSRYTEHFIDPSVDFIDFSATISTSKDQVAMAPGYLEKQWEEGGRQYFRYVMDQPMMNFFSVTSGKLLTLKDEHNGVAIEVYHHPEHAWNLSNMVAATKDSLDYFQAAFGPYQHKQFRIIEFPGYRSFAQSFANTIPFSEEIGFTADLRDESKIDYVYYVTAHEMAHQWWGHQLGAANVQGAAILSETLSQYSALMVMQKKYGETKLRKFLTYELDRYLTGRTTELLEEMPLLRAERQQYIHYRKGSVVMMALRHKLGEQRINDALKRLLTEYKYQSNPYPTTLDLVRQLKVGASDSEISFIDNSFNQITVYDLRAEEVSVDELDGRYQINLTVNAQQFSADGTGVEAEQPFDEQVEVVLFDNDPNDFSAQTEVLYNQSHQLKTGENTIQLVVDALPKYIGVDPFVRFIDRDTGNNILKL</sequence>
<dbReference type="RefSeq" id="WP_113955164.1">
    <property type="nucleotide sequence ID" value="NZ_QNRT01000004.1"/>
</dbReference>
<dbReference type="Pfam" id="PF01433">
    <property type="entry name" value="Peptidase_M1"/>
    <property type="match status" value="1"/>
</dbReference>
<dbReference type="EMBL" id="QNRT01000004">
    <property type="protein sequence ID" value="RBP49303.1"/>
    <property type="molecule type" value="Genomic_DNA"/>
</dbReference>
<feature type="transmembrane region" description="Helical" evidence="1">
    <location>
        <begin position="149"/>
        <end position="168"/>
    </location>
</feature>
<dbReference type="InterPro" id="IPR027268">
    <property type="entry name" value="Peptidase_M4/M1_CTD_sf"/>
</dbReference>
<dbReference type="PANTHER" id="PTHR45726:SF3">
    <property type="entry name" value="LEUKOTRIENE A-4 HYDROLASE"/>
    <property type="match status" value="1"/>
</dbReference>
<organism evidence="3 4">
    <name type="scientific">Arenicella xantha</name>
    <dbReference type="NCBI Taxonomy" id="644221"/>
    <lineage>
        <taxon>Bacteria</taxon>
        <taxon>Pseudomonadati</taxon>
        <taxon>Pseudomonadota</taxon>
        <taxon>Gammaproteobacteria</taxon>
        <taxon>Arenicellales</taxon>
        <taxon>Arenicellaceae</taxon>
        <taxon>Arenicella</taxon>
    </lineage>
</organism>
<accession>A0A395JI03</accession>
<evidence type="ECO:0000313" key="3">
    <source>
        <dbReference type="EMBL" id="RBP49303.1"/>
    </source>
</evidence>
<keyword evidence="1" id="KW-1133">Transmembrane helix</keyword>
<dbReference type="SUPFAM" id="SSF55486">
    <property type="entry name" value="Metalloproteases ('zincins'), catalytic domain"/>
    <property type="match status" value="1"/>
</dbReference>
<protein>
    <submittedName>
        <fullName evidence="3">ABC-2 type transport system permease protein</fullName>
    </submittedName>
</protein>
<gene>
    <name evidence="3" type="ORF">DFR28_104232</name>
</gene>
<dbReference type="PANTHER" id="PTHR45726">
    <property type="entry name" value="LEUKOTRIENE A-4 HYDROLASE"/>
    <property type="match status" value="1"/>
</dbReference>
<comment type="caution">
    <text evidence="3">The sequence shown here is derived from an EMBL/GenBank/DDBJ whole genome shotgun (WGS) entry which is preliminary data.</text>
</comment>
<feature type="transmembrane region" description="Helical" evidence="1">
    <location>
        <begin position="20"/>
        <end position="41"/>
    </location>
</feature>
<feature type="transmembrane region" description="Helical" evidence="1">
    <location>
        <begin position="396"/>
        <end position="423"/>
    </location>
</feature>
<dbReference type="Gene3D" id="1.10.390.10">
    <property type="entry name" value="Neutral Protease Domain 2"/>
    <property type="match status" value="1"/>
</dbReference>
<feature type="transmembrane region" description="Helical" evidence="1">
    <location>
        <begin position="243"/>
        <end position="260"/>
    </location>
</feature>
<dbReference type="Proteomes" id="UP000253083">
    <property type="component" value="Unassembled WGS sequence"/>
</dbReference>
<feature type="transmembrane region" description="Helical" evidence="1">
    <location>
        <begin position="435"/>
        <end position="458"/>
    </location>
</feature>
<dbReference type="InterPro" id="IPR034015">
    <property type="entry name" value="M1_LTA4H"/>
</dbReference>
<dbReference type="InParanoid" id="A0A395JI03"/>